<proteinExistence type="predicted"/>
<sequence length="166" mass="18477">MWENSRPTVNQTARSTKPFSILGKTDRTHWSTFQINSTKNRVPNVKTLAISGKLSGIGKLSRSSKPEAVFGFTEVSYLVIHRRHADATEVFLTNGSVVHVNGLSRYYFAAKAILPSGYTYIGPGAGPAISKSVLIKCRTLEAISFDIKIYVYLDHNRQGLERRDES</sequence>
<dbReference type="Gramene" id="mRNA:HanXRQr2_Chr11g0498871">
    <property type="protein sequence ID" value="mRNA:HanXRQr2_Chr11g0498871"/>
    <property type="gene ID" value="HanXRQr2_Chr11g0498871"/>
</dbReference>
<evidence type="ECO:0000313" key="2">
    <source>
        <dbReference type="Proteomes" id="UP000215914"/>
    </source>
</evidence>
<dbReference type="EMBL" id="MNCJ02000326">
    <property type="protein sequence ID" value="KAF5782682.1"/>
    <property type="molecule type" value="Genomic_DNA"/>
</dbReference>
<protein>
    <submittedName>
        <fullName evidence="1">Uncharacterized protein</fullName>
    </submittedName>
</protein>
<name>A0A9K3HQ80_HELAN</name>
<dbReference type="Proteomes" id="UP000215914">
    <property type="component" value="Unassembled WGS sequence"/>
</dbReference>
<dbReference type="AlphaFoldDB" id="A0A9K3HQ80"/>
<reference evidence="1" key="2">
    <citation type="submission" date="2020-06" db="EMBL/GenBank/DDBJ databases">
        <title>Helianthus annuus Genome sequencing and assembly Release 2.</title>
        <authorList>
            <person name="Gouzy J."/>
            <person name="Langlade N."/>
            <person name="Munos S."/>
        </authorList>
    </citation>
    <scope>NUCLEOTIDE SEQUENCE</scope>
    <source>
        <tissue evidence="1">Leaves</tissue>
    </source>
</reference>
<reference evidence="1" key="1">
    <citation type="journal article" date="2017" name="Nature">
        <title>The sunflower genome provides insights into oil metabolism, flowering and Asterid evolution.</title>
        <authorList>
            <person name="Badouin H."/>
            <person name="Gouzy J."/>
            <person name="Grassa C.J."/>
            <person name="Murat F."/>
            <person name="Staton S.E."/>
            <person name="Cottret L."/>
            <person name="Lelandais-Briere C."/>
            <person name="Owens G.L."/>
            <person name="Carrere S."/>
            <person name="Mayjonade B."/>
            <person name="Legrand L."/>
            <person name="Gill N."/>
            <person name="Kane N.C."/>
            <person name="Bowers J.E."/>
            <person name="Hubner S."/>
            <person name="Bellec A."/>
            <person name="Berard A."/>
            <person name="Berges H."/>
            <person name="Blanchet N."/>
            <person name="Boniface M.C."/>
            <person name="Brunel D."/>
            <person name="Catrice O."/>
            <person name="Chaidir N."/>
            <person name="Claudel C."/>
            <person name="Donnadieu C."/>
            <person name="Faraut T."/>
            <person name="Fievet G."/>
            <person name="Helmstetter N."/>
            <person name="King M."/>
            <person name="Knapp S.J."/>
            <person name="Lai Z."/>
            <person name="Le Paslier M.C."/>
            <person name="Lippi Y."/>
            <person name="Lorenzon L."/>
            <person name="Mandel J.R."/>
            <person name="Marage G."/>
            <person name="Marchand G."/>
            <person name="Marquand E."/>
            <person name="Bret-Mestries E."/>
            <person name="Morien E."/>
            <person name="Nambeesan S."/>
            <person name="Nguyen T."/>
            <person name="Pegot-Espagnet P."/>
            <person name="Pouilly N."/>
            <person name="Raftis F."/>
            <person name="Sallet E."/>
            <person name="Schiex T."/>
            <person name="Thomas J."/>
            <person name="Vandecasteele C."/>
            <person name="Vares D."/>
            <person name="Vear F."/>
            <person name="Vautrin S."/>
            <person name="Crespi M."/>
            <person name="Mangin B."/>
            <person name="Burke J.M."/>
            <person name="Salse J."/>
            <person name="Munos S."/>
            <person name="Vincourt P."/>
            <person name="Rieseberg L.H."/>
            <person name="Langlade N.B."/>
        </authorList>
    </citation>
    <scope>NUCLEOTIDE SEQUENCE</scope>
    <source>
        <tissue evidence="1">Leaves</tissue>
    </source>
</reference>
<organism evidence="1 2">
    <name type="scientific">Helianthus annuus</name>
    <name type="common">Common sunflower</name>
    <dbReference type="NCBI Taxonomy" id="4232"/>
    <lineage>
        <taxon>Eukaryota</taxon>
        <taxon>Viridiplantae</taxon>
        <taxon>Streptophyta</taxon>
        <taxon>Embryophyta</taxon>
        <taxon>Tracheophyta</taxon>
        <taxon>Spermatophyta</taxon>
        <taxon>Magnoliopsida</taxon>
        <taxon>eudicotyledons</taxon>
        <taxon>Gunneridae</taxon>
        <taxon>Pentapetalae</taxon>
        <taxon>asterids</taxon>
        <taxon>campanulids</taxon>
        <taxon>Asterales</taxon>
        <taxon>Asteraceae</taxon>
        <taxon>Asteroideae</taxon>
        <taxon>Heliantheae alliance</taxon>
        <taxon>Heliantheae</taxon>
        <taxon>Helianthus</taxon>
    </lineage>
</organism>
<comment type="caution">
    <text evidence="1">The sequence shown here is derived from an EMBL/GenBank/DDBJ whole genome shotgun (WGS) entry which is preliminary data.</text>
</comment>
<keyword evidence="2" id="KW-1185">Reference proteome</keyword>
<accession>A0A9K3HQ80</accession>
<evidence type="ECO:0000313" key="1">
    <source>
        <dbReference type="EMBL" id="KAF5782682.1"/>
    </source>
</evidence>
<gene>
    <name evidence="1" type="ORF">HanXRQr2_Chr11g0498871</name>
</gene>